<dbReference type="Proteomes" id="UP000030416">
    <property type="component" value="Unassembled WGS sequence"/>
</dbReference>
<dbReference type="InterPro" id="IPR001613">
    <property type="entry name" value="Flavin_amine_oxidase"/>
</dbReference>
<sequence length="520" mass="58918">MARTSLATMLEKAYNAAHAAMEIEKGKNNVMTNQNNTSNETKTKDLLKKGKEKQSQDRKERKNNPKVVIVGAGLAGLTCAYRLKQEGIDATVYEASNRAGGRCWTRRGEFKECQIVERGGEIIDTDHIEIQELARELGLVLDDLIEAEPANTETFYYFNGGPYTVEEATTDFLEIYPRLQEDLDEVGEYTLYNHYTKRGFQLDHMSIIDYINEIVPGGIRSRFGELLAVAYTVESGAEAYMQSALNLLYLLGSAPRGSLEILGESDGRFRIRDGNDKLTTILAEKLSGQIEFNAELIKIEQYRENRIRLIFRNQQRMWEVLADKVIITIPFSILRRLDYRKAGFRRLKHIAIQELGMGVNTKLHVQFFNRYWNELGNNGETYTDTGYQGTDEVSRAQPGKSGILVNYTGGRTAARQFATTDKQLEAITLDFLRNIEPVLPGGIKNWNSISKIDHWLSDPWTRGSYSYFKVGQYTKFAGIEGEREGNIFFAGEHTSIDYQGYLNGAVESGERAAQEVMDDL</sequence>
<dbReference type="STRING" id="1384049.CD29_07315"/>
<dbReference type="SUPFAM" id="SSF54373">
    <property type="entry name" value="FAD-linked reductases, C-terminal domain"/>
    <property type="match status" value="1"/>
</dbReference>
<evidence type="ECO:0000256" key="1">
    <source>
        <dbReference type="ARBA" id="ARBA00001974"/>
    </source>
</evidence>
<feature type="compositionally biased region" description="Low complexity" evidence="4">
    <location>
        <begin position="28"/>
        <end position="40"/>
    </location>
</feature>
<evidence type="ECO:0000313" key="7">
    <source>
        <dbReference type="Proteomes" id="UP000030416"/>
    </source>
</evidence>
<evidence type="ECO:0000256" key="3">
    <source>
        <dbReference type="PIRSR" id="PIRSR601613-1"/>
    </source>
</evidence>
<feature type="region of interest" description="Disordered" evidence="4">
    <location>
        <begin position="28"/>
        <end position="64"/>
    </location>
</feature>
<feature type="compositionally biased region" description="Basic and acidic residues" evidence="4">
    <location>
        <begin position="41"/>
        <end position="63"/>
    </location>
</feature>
<dbReference type="PANTHER" id="PTHR10742:SF410">
    <property type="entry name" value="LYSINE-SPECIFIC HISTONE DEMETHYLASE 2"/>
    <property type="match status" value="1"/>
</dbReference>
<proteinExistence type="predicted"/>
<dbReference type="PRINTS" id="PR00757">
    <property type="entry name" value="AMINEOXDASEF"/>
</dbReference>
<dbReference type="AlphaFoldDB" id="A0A0A3I6K3"/>
<evidence type="ECO:0000259" key="5">
    <source>
        <dbReference type="Pfam" id="PF01593"/>
    </source>
</evidence>
<dbReference type="InterPro" id="IPR002937">
    <property type="entry name" value="Amino_oxidase"/>
</dbReference>
<evidence type="ECO:0000313" key="6">
    <source>
        <dbReference type="EMBL" id="KGR79155.1"/>
    </source>
</evidence>
<comment type="cofactor">
    <cofactor evidence="1">
        <name>FAD</name>
        <dbReference type="ChEBI" id="CHEBI:57692"/>
    </cofactor>
</comment>
<feature type="binding site" evidence="3">
    <location>
        <begin position="94"/>
        <end position="95"/>
    </location>
    <ligand>
        <name>FAD</name>
        <dbReference type="ChEBI" id="CHEBI:57692"/>
    </ligand>
</feature>
<protein>
    <submittedName>
        <fullName evidence="6">Monoamine oxidase</fullName>
    </submittedName>
</protein>
<dbReference type="eggNOG" id="COG1231">
    <property type="taxonomic scope" value="Bacteria"/>
</dbReference>
<reference evidence="6 7" key="1">
    <citation type="submission" date="2014-02" db="EMBL/GenBank/DDBJ databases">
        <title>Draft genome sequence of Lysinibacillus manganicus DSM 26584T.</title>
        <authorList>
            <person name="Zhang F."/>
            <person name="Wang G."/>
            <person name="Zhang L."/>
        </authorList>
    </citation>
    <scope>NUCLEOTIDE SEQUENCE [LARGE SCALE GENOMIC DNA]</scope>
    <source>
        <strain evidence="6 7">DSM 26584</strain>
    </source>
</reference>
<dbReference type="InterPro" id="IPR050281">
    <property type="entry name" value="Flavin_monoamine_oxidase"/>
</dbReference>
<evidence type="ECO:0000256" key="2">
    <source>
        <dbReference type="ARBA" id="ARBA00023002"/>
    </source>
</evidence>
<keyword evidence="2" id="KW-0560">Oxidoreductase</keyword>
<dbReference type="GO" id="GO:0016491">
    <property type="term" value="F:oxidoreductase activity"/>
    <property type="evidence" value="ECO:0007669"/>
    <property type="project" value="UniProtKB-KW"/>
</dbReference>
<dbReference type="RefSeq" id="WP_036184679.1">
    <property type="nucleotide sequence ID" value="NZ_AVDA01000007.1"/>
</dbReference>
<comment type="caution">
    <text evidence="6">The sequence shown here is derived from an EMBL/GenBank/DDBJ whole genome shotgun (WGS) entry which is preliminary data.</text>
</comment>
<gene>
    <name evidence="6" type="ORF">CD29_07315</name>
</gene>
<dbReference type="EMBL" id="JPVN01000007">
    <property type="protein sequence ID" value="KGR79155.1"/>
    <property type="molecule type" value="Genomic_DNA"/>
</dbReference>
<feature type="domain" description="Amine oxidase" evidence="5">
    <location>
        <begin position="74"/>
        <end position="517"/>
    </location>
</feature>
<accession>A0A0A3I6K3</accession>
<name>A0A0A3I6K3_9BACL</name>
<dbReference type="Pfam" id="PF01593">
    <property type="entry name" value="Amino_oxidase"/>
    <property type="match status" value="1"/>
</dbReference>
<dbReference type="SUPFAM" id="SSF51905">
    <property type="entry name" value="FAD/NAD(P)-binding domain"/>
    <property type="match status" value="1"/>
</dbReference>
<dbReference type="Gene3D" id="3.90.660.10">
    <property type="match status" value="1"/>
</dbReference>
<organism evidence="6 7">
    <name type="scientific">Ureibacillus manganicus DSM 26584</name>
    <dbReference type="NCBI Taxonomy" id="1384049"/>
    <lineage>
        <taxon>Bacteria</taxon>
        <taxon>Bacillati</taxon>
        <taxon>Bacillota</taxon>
        <taxon>Bacilli</taxon>
        <taxon>Bacillales</taxon>
        <taxon>Caryophanaceae</taxon>
        <taxon>Ureibacillus</taxon>
    </lineage>
</organism>
<dbReference type="OrthoDB" id="25353at2"/>
<evidence type="ECO:0000256" key="4">
    <source>
        <dbReference type="SAM" id="MobiDB-lite"/>
    </source>
</evidence>
<dbReference type="InterPro" id="IPR036188">
    <property type="entry name" value="FAD/NAD-bd_sf"/>
</dbReference>
<feature type="binding site" evidence="3">
    <location>
        <position position="407"/>
    </location>
    <ligand>
        <name>substrate</name>
    </ligand>
</feature>
<dbReference type="Gene3D" id="3.50.50.60">
    <property type="entry name" value="FAD/NAD(P)-binding domain"/>
    <property type="match status" value="1"/>
</dbReference>
<keyword evidence="7" id="KW-1185">Reference proteome</keyword>
<dbReference type="PANTHER" id="PTHR10742">
    <property type="entry name" value="FLAVIN MONOAMINE OXIDASE"/>
    <property type="match status" value="1"/>
</dbReference>
<dbReference type="Gene3D" id="1.10.405.10">
    <property type="entry name" value="Guanine Nucleotide Dissociation Inhibitor, domain 1"/>
    <property type="match status" value="1"/>
</dbReference>